<dbReference type="Gene3D" id="3.30.70.100">
    <property type="match status" value="1"/>
</dbReference>
<dbReference type="Pfam" id="PF11639">
    <property type="entry name" value="HapK"/>
    <property type="match status" value="1"/>
</dbReference>
<dbReference type="RefSeq" id="WP_070177705.1">
    <property type="nucleotide sequence ID" value="NZ_BMJR01000002.1"/>
</dbReference>
<dbReference type="OrthoDB" id="4731620at2"/>
<dbReference type="SUPFAM" id="SSF54909">
    <property type="entry name" value="Dimeric alpha+beta barrel"/>
    <property type="match status" value="1"/>
</dbReference>
<dbReference type="InterPro" id="IPR011008">
    <property type="entry name" value="Dimeric_a/b-barrel"/>
</dbReference>
<organism evidence="1 2">
    <name type="scientific">Alteromonas lipolytica</name>
    <dbReference type="NCBI Taxonomy" id="1856405"/>
    <lineage>
        <taxon>Bacteria</taxon>
        <taxon>Pseudomonadati</taxon>
        <taxon>Pseudomonadota</taxon>
        <taxon>Gammaproteobacteria</taxon>
        <taxon>Alteromonadales</taxon>
        <taxon>Alteromonadaceae</taxon>
        <taxon>Alteromonas/Salinimonas group</taxon>
        <taxon>Alteromonas</taxon>
    </lineage>
</organism>
<name>A0A1E8FBP4_9ALTE</name>
<dbReference type="InterPro" id="IPR021667">
    <property type="entry name" value="HapK"/>
</dbReference>
<protein>
    <submittedName>
        <fullName evidence="1">REDY-like protein HapK</fullName>
    </submittedName>
</protein>
<dbReference type="AlphaFoldDB" id="A0A1E8FBP4"/>
<sequence>MTTIIVLFNLREDADKDAYENWAKTTDLPTASKLPSVDKFEVLRTTGLLGGGDAPYQYIEVLEINDLEQLGKDAATEAMQQVTAEFVTFADNPQFILTESI</sequence>
<dbReference type="STRING" id="1856405.BFC17_03445"/>
<evidence type="ECO:0000313" key="2">
    <source>
        <dbReference type="Proteomes" id="UP000176037"/>
    </source>
</evidence>
<dbReference type="EMBL" id="MJIC01000015">
    <property type="protein sequence ID" value="OFI33329.1"/>
    <property type="molecule type" value="Genomic_DNA"/>
</dbReference>
<comment type="caution">
    <text evidence="1">The sequence shown here is derived from an EMBL/GenBank/DDBJ whole genome shotgun (WGS) entry which is preliminary data.</text>
</comment>
<proteinExistence type="predicted"/>
<gene>
    <name evidence="1" type="ORF">BFC17_03445</name>
</gene>
<accession>A0A1E8FBP4</accession>
<evidence type="ECO:0000313" key="1">
    <source>
        <dbReference type="EMBL" id="OFI33329.1"/>
    </source>
</evidence>
<dbReference type="Proteomes" id="UP000176037">
    <property type="component" value="Unassembled WGS sequence"/>
</dbReference>
<keyword evidence="2" id="KW-1185">Reference proteome</keyword>
<reference evidence="1 2" key="1">
    <citation type="submission" date="2016-09" db="EMBL/GenBank/DDBJ databases">
        <title>Alteromonas lipolytica, a new species isolated from sea water.</title>
        <authorList>
            <person name="Wu Y.-H."/>
            <person name="Cheng H."/>
            <person name="Xu X.-W."/>
        </authorList>
    </citation>
    <scope>NUCLEOTIDE SEQUENCE [LARGE SCALE GENOMIC DNA]</scope>
    <source>
        <strain evidence="1 2">JW12</strain>
    </source>
</reference>